<reference evidence="2 3" key="1">
    <citation type="submission" date="2015-11" db="EMBL/GenBank/DDBJ databases">
        <title>Complete genome sequencing of a biphenyl-degrading bacterium, Pseudomonas putida KF715 (=NBRC110667).</title>
        <authorList>
            <person name="Suenaga H."/>
            <person name="Fujihara N."/>
            <person name="Watanabe T."/>
            <person name="Hirose J."/>
            <person name="Kimura N."/>
            <person name="Yamazoe A."/>
            <person name="Hosoyama A."/>
            <person name="Shimodaira J."/>
            <person name="Furukawa K."/>
        </authorList>
    </citation>
    <scope>NUCLEOTIDE SEQUENCE [LARGE SCALE GENOMIC DNA]</scope>
    <source>
        <strain evidence="2 3">KF715</strain>
        <plasmid evidence="3">Plasmid pkf715a dna</plasmid>
    </source>
</reference>
<dbReference type="AlphaFoldDB" id="A0A1L7NNA0"/>
<dbReference type="Proteomes" id="UP000218731">
    <property type="component" value="Plasmid pKF715A"/>
</dbReference>
<feature type="chain" id="PRO_5012679393" description="DUF922 domain-containing protein" evidence="1">
    <location>
        <begin position="25"/>
        <end position="199"/>
    </location>
</feature>
<organism evidence="2 3">
    <name type="scientific">Pseudomonas putida</name>
    <name type="common">Arthrobacter siderocapsulatus</name>
    <dbReference type="NCBI Taxonomy" id="303"/>
    <lineage>
        <taxon>Bacteria</taxon>
        <taxon>Pseudomonadati</taxon>
        <taxon>Pseudomonadota</taxon>
        <taxon>Gammaproteobacteria</taxon>
        <taxon>Pseudomonadales</taxon>
        <taxon>Pseudomonadaceae</taxon>
        <taxon>Pseudomonas</taxon>
    </lineage>
</organism>
<dbReference type="Pfam" id="PF06037">
    <property type="entry name" value="DUF922"/>
    <property type="match status" value="1"/>
</dbReference>
<dbReference type="EMBL" id="AP015030">
    <property type="protein sequence ID" value="BAW26955.1"/>
    <property type="molecule type" value="Genomic_DNA"/>
</dbReference>
<gene>
    <name evidence="2" type="ORF">KF715C_pA4500</name>
</gene>
<evidence type="ECO:0000313" key="3">
    <source>
        <dbReference type="Proteomes" id="UP000218731"/>
    </source>
</evidence>
<geneLocation type="plasmid" evidence="3">
    <name>pkf715a dna</name>
</geneLocation>
<protein>
    <recommendedName>
        <fullName evidence="4">DUF922 domain-containing protein</fullName>
    </recommendedName>
</protein>
<feature type="signal peptide" evidence="1">
    <location>
        <begin position="1"/>
        <end position="24"/>
    </location>
</feature>
<name>A0A1L7NNA0_PSEPU</name>
<accession>A0A1L7NNA0</accession>
<keyword evidence="2" id="KW-0614">Plasmid</keyword>
<evidence type="ECO:0000256" key="1">
    <source>
        <dbReference type="SAM" id="SignalP"/>
    </source>
</evidence>
<evidence type="ECO:0000313" key="2">
    <source>
        <dbReference type="EMBL" id="BAW26955.1"/>
    </source>
</evidence>
<proteinExistence type="predicted"/>
<sequence>MHKRAPGKVLIGLVLVAMSGFSVAQPEPVINFQIRHYDVSGLTTAEISQSVFKNTPVKMNGGRFGAVTHNSFSTSYSAVATSQGGCEVKNARVALDSTIVLPRLIQGGQSPIVLAEWERYIGALRAHEQLHANNGKFTAETLASRLYAFKSNLPCPQMRARLDEAVDRLIQNMGAWDQRLDAETQHGKSQGAFLRPVFR</sequence>
<dbReference type="InterPro" id="IPR010321">
    <property type="entry name" value="DUF922"/>
</dbReference>
<dbReference type="RefSeq" id="WP_096427106.1">
    <property type="nucleotide sequence ID" value="NZ_AP015030.1"/>
</dbReference>
<keyword evidence="1" id="KW-0732">Signal</keyword>
<evidence type="ECO:0008006" key="4">
    <source>
        <dbReference type="Google" id="ProtNLM"/>
    </source>
</evidence>